<evidence type="ECO:0000256" key="5">
    <source>
        <dbReference type="ARBA" id="ARBA00007103"/>
    </source>
</evidence>
<evidence type="ECO:0000256" key="1">
    <source>
        <dbReference type="ARBA" id="ARBA00001933"/>
    </source>
</evidence>
<keyword evidence="8 19" id="KW-0436">Ligase</keyword>
<comment type="similarity">
    <text evidence="5">Belongs to the cysteine synthase/cystathionine beta-synthase family.</text>
</comment>
<dbReference type="GO" id="GO:0004817">
    <property type="term" value="F:cysteine-tRNA ligase activity"/>
    <property type="evidence" value="ECO:0007669"/>
    <property type="project" value="UniProtKB-UniRule"/>
</dbReference>
<feature type="binding site" evidence="20">
    <location>
        <begin position="176"/>
        <end position="180"/>
    </location>
    <ligand>
        <name>pyridoxal 5'-phosphate</name>
        <dbReference type="ChEBI" id="CHEBI:597326"/>
    </ligand>
</feature>
<dbReference type="Pfam" id="PF01406">
    <property type="entry name" value="tRNA-synt_1e"/>
    <property type="match status" value="1"/>
</dbReference>
<evidence type="ECO:0000256" key="15">
    <source>
        <dbReference type="ARBA" id="ARBA00022917"/>
    </source>
</evidence>
<gene>
    <name evidence="19" type="primary">cysS</name>
    <name evidence="23" type="ordered locus">Despr_3183</name>
</gene>
<dbReference type="InterPro" id="IPR024909">
    <property type="entry name" value="Cys-tRNA/MSH_ligase"/>
</dbReference>
<comment type="caution">
    <text evidence="19">Lacks conserved residue(s) required for the propagation of feature annotation.</text>
</comment>
<dbReference type="InterPro" id="IPR015273">
    <property type="entry name" value="Cys-tRNA-synt_Ia_DALR"/>
</dbReference>
<dbReference type="Pfam" id="PF00291">
    <property type="entry name" value="PALP"/>
    <property type="match status" value="1"/>
</dbReference>
<dbReference type="PANTHER" id="PTHR10890:SF3">
    <property type="entry name" value="CYSTEINE--TRNA LIGASE, CYTOPLASMIC"/>
    <property type="match status" value="1"/>
</dbReference>
<keyword evidence="17" id="KW-0028">Amino-acid biosynthesis</keyword>
<evidence type="ECO:0000256" key="8">
    <source>
        <dbReference type="ARBA" id="ARBA00022598"/>
    </source>
</evidence>
<dbReference type="CDD" id="cd00672">
    <property type="entry name" value="CysRS_core"/>
    <property type="match status" value="1"/>
</dbReference>
<evidence type="ECO:0000256" key="20">
    <source>
        <dbReference type="PIRSR" id="PIRSR605856-50"/>
    </source>
</evidence>
<dbReference type="GO" id="GO:0008270">
    <property type="term" value="F:zinc ion binding"/>
    <property type="evidence" value="ECO:0007669"/>
    <property type="project" value="UniProtKB-UniRule"/>
</dbReference>
<dbReference type="Pfam" id="PF23493">
    <property type="entry name" value="CysS_C"/>
    <property type="match status" value="1"/>
</dbReference>
<feature type="binding site" evidence="19">
    <location>
        <position position="543"/>
    </location>
    <ligand>
        <name>Zn(2+)</name>
        <dbReference type="ChEBI" id="CHEBI:29105"/>
    </ligand>
</feature>
<accession>A0A7U3YQ39</accession>
<feature type="binding site" evidence="19">
    <location>
        <position position="578"/>
    </location>
    <ligand>
        <name>ATP</name>
        <dbReference type="ChEBI" id="CHEBI:30616"/>
    </ligand>
</feature>
<dbReference type="GO" id="GO:0004124">
    <property type="term" value="F:cysteine synthase activity"/>
    <property type="evidence" value="ECO:0007669"/>
    <property type="project" value="UniProtKB-EC"/>
</dbReference>
<comment type="subunit">
    <text evidence="6 19">Monomer.</text>
</comment>
<evidence type="ECO:0000256" key="18">
    <source>
        <dbReference type="ARBA" id="ARBA00047931"/>
    </source>
</evidence>
<dbReference type="InterPro" id="IPR001216">
    <property type="entry name" value="P-phosphate_BS"/>
</dbReference>
<dbReference type="InterPro" id="IPR036052">
    <property type="entry name" value="TrpB-like_PALP_sf"/>
</dbReference>
<keyword evidence="13 19" id="KW-0067">ATP-binding</keyword>
<comment type="cofactor">
    <cofactor evidence="19">
        <name>Zn(2+)</name>
        <dbReference type="ChEBI" id="CHEBI:29105"/>
    </cofactor>
    <text evidence="19">Binds 1 zinc ion per subunit.</text>
</comment>
<evidence type="ECO:0000256" key="4">
    <source>
        <dbReference type="ARBA" id="ARBA00005594"/>
    </source>
</evidence>
<feature type="binding site" evidence="20">
    <location>
        <position position="71"/>
    </location>
    <ligand>
        <name>pyridoxal 5'-phosphate</name>
        <dbReference type="ChEBI" id="CHEBI:597326"/>
    </ligand>
</feature>
<comment type="catalytic activity">
    <reaction evidence="19">
        <text>tRNA(Cys) + L-cysteine + ATP = L-cysteinyl-tRNA(Cys) + AMP + diphosphate</text>
        <dbReference type="Rhea" id="RHEA:17773"/>
        <dbReference type="Rhea" id="RHEA-COMP:9661"/>
        <dbReference type="Rhea" id="RHEA-COMP:9679"/>
        <dbReference type="ChEBI" id="CHEBI:30616"/>
        <dbReference type="ChEBI" id="CHEBI:33019"/>
        <dbReference type="ChEBI" id="CHEBI:35235"/>
        <dbReference type="ChEBI" id="CHEBI:78442"/>
        <dbReference type="ChEBI" id="CHEBI:78517"/>
        <dbReference type="ChEBI" id="CHEBI:456215"/>
        <dbReference type="EC" id="6.1.1.16"/>
    </reaction>
</comment>
<keyword evidence="15 19" id="KW-0648">Protein biosynthesis</keyword>
<dbReference type="HAMAP" id="MF_00041">
    <property type="entry name" value="Cys_tRNA_synth"/>
    <property type="match status" value="1"/>
</dbReference>
<keyword evidence="11 19" id="KW-0547">Nucleotide-binding</keyword>
<feature type="binding site" evidence="19">
    <location>
        <position position="333"/>
    </location>
    <ligand>
        <name>Zn(2+)</name>
        <dbReference type="ChEBI" id="CHEBI:29105"/>
    </ligand>
</feature>
<comment type="cofactor">
    <cofactor evidence="1 20">
        <name>pyridoxal 5'-phosphate</name>
        <dbReference type="ChEBI" id="CHEBI:597326"/>
    </cofactor>
</comment>
<keyword evidence="12 19" id="KW-0862">Zinc</keyword>
<protein>
    <recommendedName>
        <fullName evidence="19">Cysteine--tRNA ligase</fullName>
        <ecNumber evidence="19">6.1.1.16</ecNumber>
    </recommendedName>
    <alternativeName>
        <fullName evidence="19">Cysteinyl-tRNA synthetase</fullName>
        <shortName evidence="19">CysRS</shortName>
    </alternativeName>
</protein>
<dbReference type="GO" id="GO:0005829">
    <property type="term" value="C:cytosol"/>
    <property type="evidence" value="ECO:0007669"/>
    <property type="project" value="TreeGrafter"/>
</dbReference>
<evidence type="ECO:0000256" key="13">
    <source>
        <dbReference type="ARBA" id="ARBA00022840"/>
    </source>
</evidence>
<keyword evidence="7 19" id="KW-0963">Cytoplasm</keyword>
<dbReference type="InterPro" id="IPR009080">
    <property type="entry name" value="tRNAsynth_Ia_anticodon-bd"/>
</dbReference>
<comment type="subcellular location">
    <subcellularLocation>
        <location evidence="2 19">Cytoplasm</location>
    </subcellularLocation>
</comment>
<dbReference type="Pfam" id="PF09190">
    <property type="entry name" value="DALR_2"/>
    <property type="match status" value="1"/>
</dbReference>
<evidence type="ECO:0000256" key="3">
    <source>
        <dbReference type="ARBA" id="ARBA00004962"/>
    </source>
</evidence>
<dbReference type="Proteomes" id="UP000006365">
    <property type="component" value="Chromosome"/>
</dbReference>
<name>A0A7U3YQ39_DESPD</name>
<dbReference type="SUPFAM" id="SSF47323">
    <property type="entry name" value="Anticodon-binding domain of a subclass of class I aminoacyl-tRNA synthetases"/>
    <property type="match status" value="1"/>
</dbReference>
<comment type="similarity">
    <text evidence="4 19">Belongs to the class-I aminoacyl-tRNA synthetase family.</text>
</comment>
<sequence>MKLVELIGKTPLVELARLNPAAGKVQLLGKLESRNPGGSIKDRVALSMVEAAEKSGELTRDKILLEATSGNTGIGMAMVCAAKQYRCQLIMPESASIERRLIMQAYGAEIILTPAKRATDGAIEKAYALAREHPDRYFLADQFNNPANWQAHYTSTAPEIWQQTEGKVTDIIVTLGTSGTAMGLSRWFRDHHPEVRVIAVEPHPGHKIQGLKNMKESYKPGIFDKTLPHAIVNVADADAFATVRRLAAEEGVFAGMSSGAAMFVAMERAREIDGGCIVVILPDGGERYLSTPLFKQPAKSKEEASQLRLFNTMTRKKEVFQPIRDNRVTLYACGPTAAESPNIAHCRRLIVADLINRSLLAQGYAVELYMNFTDLDDNTITGAIDAGADLREFTGRYIDEFKQAIEALNVQQATGYPLASEHVGHMIEIAHDLIHKGYAYEKLGSIYFDISKFKHYGRLSGIDLSKIKIGQTVDLDNYEKDNPRDFTLLKRSTLAELKKGIFYETDWGNIRPGWHIECSAMSTNYLGETIDIHTASQDLLFPHHENEIAIAEALTGKPLANYWLHSGQLLMDGRKMAKETGNVVTLREVLDRGYGGRELRFMLLGVHYRKPLLFSFKRLNAARTALRRIDEYTRKLLCLPAGLPHPELASYVSELEQRFHDAINDDLNISGAIGALFNFIKQTNPVVQARQLDRDQKNDVLEALRMVNTVLGVLRLEHCPLTPEIDRLIRQRERARQLKDWTAADSAREELLRKGVTIVDTAAGPIWEQITEEVK</sequence>
<keyword evidence="24" id="KW-1185">Reference proteome</keyword>
<evidence type="ECO:0000256" key="21">
    <source>
        <dbReference type="PIRSR" id="PIRSR605856-51"/>
    </source>
</evidence>
<dbReference type="InterPro" id="IPR005856">
    <property type="entry name" value="Cys_synth"/>
</dbReference>
<proteinExistence type="inferred from homology"/>
<dbReference type="Gene3D" id="1.20.120.1910">
    <property type="entry name" value="Cysteine-tRNA ligase, C-terminal anti-codon recognition domain"/>
    <property type="match status" value="1"/>
</dbReference>
<keyword evidence="9" id="KW-0808">Transferase</keyword>
<evidence type="ECO:0000256" key="11">
    <source>
        <dbReference type="ARBA" id="ARBA00022741"/>
    </source>
</evidence>
<feature type="binding site" evidence="20">
    <location>
        <position position="257"/>
    </location>
    <ligand>
        <name>pyridoxal 5'-phosphate</name>
        <dbReference type="ChEBI" id="CHEBI:597326"/>
    </ligand>
</feature>
<evidence type="ECO:0000256" key="9">
    <source>
        <dbReference type="ARBA" id="ARBA00022679"/>
    </source>
</evidence>
<dbReference type="NCBIfam" id="TIGR00435">
    <property type="entry name" value="cysS"/>
    <property type="match status" value="1"/>
</dbReference>
<evidence type="ECO:0000313" key="24">
    <source>
        <dbReference type="Proteomes" id="UP000006365"/>
    </source>
</evidence>
<comment type="pathway">
    <text evidence="3">Amino-acid biosynthesis; L-cysteine biosynthesis; L-cysteine from L-serine: step 2/2.</text>
</comment>
<dbReference type="SUPFAM" id="SSF53686">
    <property type="entry name" value="Tryptophan synthase beta subunit-like PLP-dependent enzymes"/>
    <property type="match status" value="1"/>
</dbReference>
<feature type="binding site" evidence="19">
    <location>
        <position position="518"/>
    </location>
    <ligand>
        <name>Zn(2+)</name>
        <dbReference type="ChEBI" id="CHEBI:29105"/>
    </ligand>
</feature>
<dbReference type="InterPro" id="IPR056411">
    <property type="entry name" value="CysS_C"/>
</dbReference>
<dbReference type="InterPro" id="IPR032678">
    <property type="entry name" value="tRNA-synt_1_cat_dom"/>
</dbReference>
<feature type="modified residue" description="N6-(pyridoxal phosphate)lysine" evidence="21">
    <location>
        <position position="41"/>
    </location>
</feature>
<evidence type="ECO:0000256" key="14">
    <source>
        <dbReference type="ARBA" id="ARBA00022898"/>
    </source>
</evidence>
<dbReference type="GO" id="GO:0005524">
    <property type="term" value="F:ATP binding"/>
    <property type="evidence" value="ECO:0007669"/>
    <property type="project" value="UniProtKB-UniRule"/>
</dbReference>
<keyword evidence="17" id="KW-0198">Cysteine biosynthesis</keyword>
<dbReference type="EMBL" id="CP002364">
    <property type="protein sequence ID" value="ADW19311.1"/>
    <property type="molecule type" value="Genomic_DNA"/>
</dbReference>
<dbReference type="PANTHER" id="PTHR10890">
    <property type="entry name" value="CYSTEINYL-TRNA SYNTHETASE"/>
    <property type="match status" value="1"/>
</dbReference>
<dbReference type="PROSITE" id="PS00901">
    <property type="entry name" value="CYS_SYNTHASE"/>
    <property type="match status" value="1"/>
</dbReference>
<dbReference type="RefSeq" id="WP_015725835.1">
    <property type="nucleotide sequence ID" value="NC_014972.1"/>
</dbReference>
<organism evidence="23 24">
    <name type="scientific">Desulfobulbus propionicus (strain ATCC 33891 / DSM 2032 / VKM B-1956 / 1pr3)</name>
    <dbReference type="NCBI Taxonomy" id="577650"/>
    <lineage>
        <taxon>Bacteria</taxon>
        <taxon>Pseudomonadati</taxon>
        <taxon>Thermodesulfobacteriota</taxon>
        <taxon>Desulfobulbia</taxon>
        <taxon>Desulfobulbales</taxon>
        <taxon>Desulfobulbaceae</taxon>
        <taxon>Desulfobulbus</taxon>
    </lineage>
</organism>
<dbReference type="InterPro" id="IPR014729">
    <property type="entry name" value="Rossmann-like_a/b/a_fold"/>
</dbReference>
<keyword evidence="14 20" id="KW-0663">Pyridoxal phosphate</keyword>
<evidence type="ECO:0000256" key="19">
    <source>
        <dbReference type="HAMAP-Rule" id="MF_00041"/>
    </source>
</evidence>
<evidence type="ECO:0000256" key="17">
    <source>
        <dbReference type="ARBA" id="ARBA00023192"/>
    </source>
</evidence>
<dbReference type="KEGG" id="dpr:Despr_3183"/>
<dbReference type="UniPathway" id="UPA00136">
    <property type="reaction ID" value="UER00200"/>
</dbReference>
<evidence type="ECO:0000256" key="10">
    <source>
        <dbReference type="ARBA" id="ARBA00022723"/>
    </source>
</evidence>
<dbReference type="GO" id="GO:0006535">
    <property type="term" value="P:cysteine biosynthetic process from serine"/>
    <property type="evidence" value="ECO:0007669"/>
    <property type="project" value="InterPro"/>
</dbReference>
<evidence type="ECO:0000259" key="22">
    <source>
        <dbReference type="SMART" id="SM00840"/>
    </source>
</evidence>
<reference evidence="23 24" key="1">
    <citation type="journal article" date="2011" name="Stand. Genomic Sci.">
        <title>Complete genome sequence of Desulfobulbus propionicus type strain (1pr3).</title>
        <authorList>
            <person name="Pagani I."/>
            <person name="Lapidus A."/>
            <person name="Nolan M."/>
            <person name="Lucas S."/>
            <person name="Hammon N."/>
            <person name="Deshpande S."/>
            <person name="Cheng J.F."/>
            <person name="Chertkov O."/>
            <person name="Davenport K."/>
            <person name="Tapia R."/>
            <person name="Han C."/>
            <person name="Goodwin L."/>
            <person name="Pitluck S."/>
            <person name="Liolios K."/>
            <person name="Mavromatis K."/>
            <person name="Ivanova N."/>
            <person name="Mikhailova N."/>
            <person name="Pati A."/>
            <person name="Chen A."/>
            <person name="Palaniappan K."/>
            <person name="Land M."/>
            <person name="Hauser L."/>
            <person name="Chang Y.J."/>
            <person name="Jeffries C.D."/>
            <person name="Detter J.C."/>
            <person name="Brambilla E."/>
            <person name="Kannan K.P."/>
            <person name="Djao O.D."/>
            <person name="Rohde M."/>
            <person name="Pukall R."/>
            <person name="Spring S."/>
            <person name="Goker M."/>
            <person name="Sikorski J."/>
            <person name="Woyke T."/>
            <person name="Bristow J."/>
            <person name="Eisen J.A."/>
            <person name="Markowitz V."/>
            <person name="Hugenholtz P."/>
            <person name="Kyrpides N.C."/>
            <person name="Klenk H.P."/>
        </authorList>
    </citation>
    <scope>NUCLEOTIDE SEQUENCE [LARGE SCALE GENOMIC DNA]</scope>
    <source>
        <strain evidence="24">ATCC 33891 / DSM 2032 / 1pr3</strain>
    </source>
</reference>
<dbReference type="EC" id="6.1.1.16" evidence="19"/>
<dbReference type="GO" id="GO:0006423">
    <property type="term" value="P:cysteinyl-tRNA aminoacylation"/>
    <property type="evidence" value="ECO:0007669"/>
    <property type="project" value="UniProtKB-UniRule"/>
</dbReference>
<dbReference type="InterPro" id="IPR015803">
    <property type="entry name" value="Cys-tRNA-ligase"/>
</dbReference>
<keyword evidence="10 19" id="KW-0479">Metal-binding</keyword>
<evidence type="ECO:0000256" key="7">
    <source>
        <dbReference type="ARBA" id="ARBA00022490"/>
    </source>
</evidence>
<dbReference type="SMART" id="SM00840">
    <property type="entry name" value="DALR_2"/>
    <property type="match status" value="1"/>
</dbReference>
<evidence type="ECO:0000313" key="23">
    <source>
        <dbReference type="EMBL" id="ADW19311.1"/>
    </source>
</evidence>
<feature type="domain" description="Cysteinyl-tRNA synthetase class Ia DALR" evidence="22">
    <location>
        <begin position="658"/>
        <end position="721"/>
    </location>
</feature>
<dbReference type="AlphaFoldDB" id="A0A7U3YQ39"/>
<dbReference type="CDD" id="cd01561">
    <property type="entry name" value="CBS_like"/>
    <property type="match status" value="1"/>
</dbReference>
<dbReference type="Gene3D" id="3.40.50.1100">
    <property type="match status" value="2"/>
</dbReference>
<feature type="binding site" evidence="19">
    <location>
        <position position="547"/>
    </location>
    <ligand>
        <name>Zn(2+)</name>
        <dbReference type="ChEBI" id="CHEBI:29105"/>
    </ligand>
</feature>
<dbReference type="InterPro" id="IPR001926">
    <property type="entry name" value="TrpB-like_PALP"/>
</dbReference>
<evidence type="ECO:0000256" key="16">
    <source>
        <dbReference type="ARBA" id="ARBA00023146"/>
    </source>
</evidence>
<dbReference type="SUPFAM" id="SSF52374">
    <property type="entry name" value="Nucleotidylyl transferase"/>
    <property type="match status" value="1"/>
</dbReference>
<dbReference type="FunFam" id="3.40.50.1100:FF:000003">
    <property type="entry name" value="Cystathionine beta-synthase"/>
    <property type="match status" value="1"/>
</dbReference>
<evidence type="ECO:0000256" key="12">
    <source>
        <dbReference type="ARBA" id="ARBA00022833"/>
    </source>
</evidence>
<evidence type="ECO:0000256" key="6">
    <source>
        <dbReference type="ARBA" id="ARBA00011245"/>
    </source>
</evidence>
<comment type="catalytic activity">
    <reaction evidence="18">
        <text>O-acetyl-L-serine + hydrogen sulfide = L-cysteine + acetate</text>
        <dbReference type="Rhea" id="RHEA:14829"/>
        <dbReference type="ChEBI" id="CHEBI:29919"/>
        <dbReference type="ChEBI" id="CHEBI:30089"/>
        <dbReference type="ChEBI" id="CHEBI:35235"/>
        <dbReference type="ChEBI" id="CHEBI:58340"/>
        <dbReference type="EC" id="2.5.1.47"/>
    </reaction>
</comment>
<keyword evidence="16 19" id="KW-0030">Aminoacyl-tRNA synthetase</keyword>
<dbReference type="PRINTS" id="PR00983">
    <property type="entry name" value="TRNASYNTHCYS"/>
</dbReference>
<evidence type="ECO:0000256" key="2">
    <source>
        <dbReference type="ARBA" id="ARBA00004496"/>
    </source>
</evidence>
<dbReference type="Gene3D" id="3.40.50.620">
    <property type="entry name" value="HUPs"/>
    <property type="match status" value="1"/>
</dbReference>
<dbReference type="NCBIfam" id="TIGR01136">
    <property type="entry name" value="cysKM"/>
    <property type="match status" value="1"/>
</dbReference>